<feature type="active site" evidence="9">
    <location>
        <position position="38"/>
    </location>
</feature>
<dbReference type="SUPFAM" id="SSF52540">
    <property type="entry name" value="P-loop containing nucleoside triphosphate hydrolases"/>
    <property type="match status" value="1"/>
</dbReference>
<comment type="catalytic activity">
    <reaction evidence="8">
        <text>(7R,8S)-8-amino-7-(carboxyamino)nonanoate + ATP = (4R,5S)-dethiobiotin + ADP + phosphate + H(+)</text>
        <dbReference type="Rhea" id="RHEA:63684"/>
        <dbReference type="ChEBI" id="CHEBI:15378"/>
        <dbReference type="ChEBI" id="CHEBI:30616"/>
        <dbReference type="ChEBI" id="CHEBI:43474"/>
        <dbReference type="ChEBI" id="CHEBI:149470"/>
        <dbReference type="ChEBI" id="CHEBI:149473"/>
        <dbReference type="ChEBI" id="CHEBI:456216"/>
    </reaction>
</comment>
<keyword evidence="6 9" id="KW-0067">ATP-binding</keyword>
<dbReference type="Pfam" id="PF13500">
    <property type="entry name" value="AAA_26"/>
    <property type="match status" value="1"/>
</dbReference>
<feature type="binding site" evidence="9">
    <location>
        <begin position="203"/>
        <end position="205"/>
    </location>
    <ligand>
        <name>ATP</name>
        <dbReference type="ChEBI" id="CHEBI:30616"/>
    </ligand>
</feature>
<comment type="subunit">
    <text evidence="9">Homodimer.</text>
</comment>
<dbReference type="UniPathway" id="UPA00078">
    <property type="reaction ID" value="UER00161"/>
</dbReference>
<feature type="binding site" evidence="9">
    <location>
        <begin position="174"/>
        <end position="175"/>
    </location>
    <ligand>
        <name>ATP</name>
        <dbReference type="ChEBI" id="CHEBI:30616"/>
    </ligand>
</feature>
<comment type="caution">
    <text evidence="10">The sequence shown here is derived from an EMBL/GenBank/DDBJ whole genome shotgun (WGS) entry which is preliminary data.</text>
</comment>
<comment type="function">
    <text evidence="9">Catalyzes a mechanistically unusual reaction, the ATP-dependent insertion of CO2 between the N7 and N8 nitrogen atoms of 7,8-diaminopelargonic acid (DAPA, also called 7,8-diammoniononanoate) to form a ureido ring.</text>
</comment>
<feature type="binding site" evidence="9">
    <location>
        <position position="42"/>
    </location>
    <ligand>
        <name>substrate</name>
    </ligand>
</feature>
<protein>
    <recommendedName>
        <fullName evidence="9">ATP-dependent dethiobiotin synthetase BioD</fullName>
        <ecNumber evidence="9">6.3.3.3</ecNumber>
    </recommendedName>
    <alternativeName>
        <fullName evidence="9">DTB synthetase</fullName>
        <shortName evidence="9">DTBS</shortName>
    </alternativeName>
    <alternativeName>
        <fullName evidence="9">Dethiobiotin synthase</fullName>
    </alternativeName>
</protein>
<feature type="binding site" evidence="9">
    <location>
        <position position="110"/>
    </location>
    <ligand>
        <name>Mg(2+)</name>
        <dbReference type="ChEBI" id="CHEBI:18420"/>
    </ligand>
</feature>
<dbReference type="GO" id="GO:0005524">
    <property type="term" value="F:ATP binding"/>
    <property type="evidence" value="ECO:0007669"/>
    <property type="project" value="UniProtKB-UniRule"/>
</dbReference>
<dbReference type="PIRSF" id="PIRSF006755">
    <property type="entry name" value="DTB_synth"/>
    <property type="match status" value="1"/>
</dbReference>
<evidence type="ECO:0000313" key="11">
    <source>
        <dbReference type="Proteomes" id="UP000520011"/>
    </source>
</evidence>
<evidence type="ECO:0000313" key="10">
    <source>
        <dbReference type="EMBL" id="MBB5324333.1"/>
    </source>
</evidence>
<comment type="subcellular location">
    <subcellularLocation>
        <location evidence="9">Cytoplasm</location>
    </subcellularLocation>
</comment>
<evidence type="ECO:0000256" key="4">
    <source>
        <dbReference type="ARBA" id="ARBA00022741"/>
    </source>
</evidence>
<name>A0A7W8IPP7_9BACL</name>
<sequence length="237" mass="26090">MGKAVFITGTGTDIGKTVVTSFLAFAFEQMGWKTAIYKPIQTGLAEDGRSFAEQYWYETRMEQKAAGLYCMEPAVSPHFAARLTNTTIEPKMIQQKLSELKHQYDFVFVEGAGGLAVPLIETEAGFYMTKDLIRDGELPIIIVSLAGLGAIHHAVTTVSYAKQHSLDVIGLVINQFDNQNAIHVDNVRTIQRLLDLPVLAKIPVLPNASKQALKELAQTWIERGEQTLLLGGLSVEV</sequence>
<keyword evidence="11" id="KW-1185">Reference proteome</keyword>
<dbReference type="NCBIfam" id="TIGR00347">
    <property type="entry name" value="bioD"/>
    <property type="match status" value="1"/>
</dbReference>
<evidence type="ECO:0000256" key="5">
    <source>
        <dbReference type="ARBA" id="ARBA00022756"/>
    </source>
</evidence>
<dbReference type="InterPro" id="IPR027417">
    <property type="entry name" value="P-loop_NTPase"/>
</dbReference>
<feature type="binding site" evidence="9">
    <location>
        <position position="17"/>
    </location>
    <ligand>
        <name>Mg(2+)</name>
        <dbReference type="ChEBI" id="CHEBI:18420"/>
    </ligand>
</feature>
<dbReference type="CDD" id="cd03109">
    <property type="entry name" value="DTBS"/>
    <property type="match status" value="1"/>
</dbReference>
<evidence type="ECO:0000256" key="7">
    <source>
        <dbReference type="ARBA" id="ARBA00022842"/>
    </source>
</evidence>
<evidence type="ECO:0000256" key="6">
    <source>
        <dbReference type="ARBA" id="ARBA00022840"/>
    </source>
</evidence>
<dbReference type="PANTHER" id="PTHR43210">
    <property type="entry name" value="DETHIOBIOTIN SYNTHETASE"/>
    <property type="match status" value="1"/>
</dbReference>
<dbReference type="GO" id="GO:0005829">
    <property type="term" value="C:cytosol"/>
    <property type="evidence" value="ECO:0007669"/>
    <property type="project" value="TreeGrafter"/>
</dbReference>
<dbReference type="GO" id="GO:0004141">
    <property type="term" value="F:dethiobiotin synthase activity"/>
    <property type="evidence" value="ECO:0007669"/>
    <property type="project" value="UniProtKB-UniRule"/>
</dbReference>
<evidence type="ECO:0000256" key="3">
    <source>
        <dbReference type="ARBA" id="ARBA00022723"/>
    </source>
</evidence>
<comment type="catalytic activity">
    <reaction evidence="9">
        <text>(7R,8S)-7,8-diammoniononanoate + CO2 + ATP = (4R,5S)-dethiobiotin + ADP + phosphate + 3 H(+)</text>
        <dbReference type="Rhea" id="RHEA:15805"/>
        <dbReference type="ChEBI" id="CHEBI:15378"/>
        <dbReference type="ChEBI" id="CHEBI:16526"/>
        <dbReference type="ChEBI" id="CHEBI:30616"/>
        <dbReference type="ChEBI" id="CHEBI:43474"/>
        <dbReference type="ChEBI" id="CHEBI:149469"/>
        <dbReference type="ChEBI" id="CHEBI:149473"/>
        <dbReference type="ChEBI" id="CHEBI:456216"/>
        <dbReference type="EC" id="6.3.3.3"/>
    </reaction>
</comment>
<dbReference type="GO" id="GO:0000287">
    <property type="term" value="F:magnesium ion binding"/>
    <property type="evidence" value="ECO:0007669"/>
    <property type="project" value="UniProtKB-UniRule"/>
</dbReference>
<reference evidence="10 11" key="1">
    <citation type="submission" date="2020-08" db="EMBL/GenBank/DDBJ databases">
        <title>Genomic Encyclopedia of Type Strains, Phase IV (KMG-IV): sequencing the most valuable type-strain genomes for metagenomic binning, comparative biology and taxonomic classification.</title>
        <authorList>
            <person name="Goeker M."/>
        </authorList>
    </citation>
    <scope>NUCLEOTIDE SEQUENCE [LARGE SCALE GENOMIC DNA]</scope>
    <source>
        <strain evidence="10 11">DSM 16325</strain>
    </source>
</reference>
<keyword evidence="7 9" id="KW-0460">Magnesium</keyword>
<dbReference type="Gene3D" id="3.40.50.300">
    <property type="entry name" value="P-loop containing nucleotide triphosphate hydrolases"/>
    <property type="match status" value="1"/>
</dbReference>
<comment type="pathway">
    <text evidence="9">Cofactor biosynthesis; biotin biosynthesis; biotin from 7,8-diaminononanoate: step 1/2.</text>
</comment>
<keyword evidence="2 9" id="KW-0436">Ligase</keyword>
<evidence type="ECO:0000256" key="1">
    <source>
        <dbReference type="ARBA" id="ARBA00022490"/>
    </source>
</evidence>
<organism evidence="10 11">
    <name type="scientific">Anoxybacteroides tepidamans</name>
    <dbReference type="NCBI Taxonomy" id="265948"/>
    <lineage>
        <taxon>Bacteria</taxon>
        <taxon>Bacillati</taxon>
        <taxon>Bacillota</taxon>
        <taxon>Bacilli</taxon>
        <taxon>Bacillales</taxon>
        <taxon>Anoxybacillaceae</taxon>
        <taxon>Anoxybacteroides</taxon>
    </lineage>
</organism>
<evidence type="ECO:0000256" key="8">
    <source>
        <dbReference type="ARBA" id="ARBA00047386"/>
    </source>
</evidence>
<dbReference type="EC" id="6.3.3.3" evidence="9"/>
<keyword evidence="3 9" id="KW-0479">Metal-binding</keyword>
<comment type="similarity">
    <text evidence="9">Belongs to the dethiobiotin synthetase family.</text>
</comment>
<evidence type="ECO:0000256" key="2">
    <source>
        <dbReference type="ARBA" id="ARBA00022598"/>
    </source>
</evidence>
<dbReference type="AlphaFoldDB" id="A0A7W8IPP7"/>
<proteinExistence type="inferred from homology"/>
<dbReference type="InterPro" id="IPR004472">
    <property type="entry name" value="DTB_synth_BioD"/>
</dbReference>
<comment type="cofactor">
    <cofactor evidence="9">
        <name>Mg(2+)</name>
        <dbReference type="ChEBI" id="CHEBI:18420"/>
    </cofactor>
</comment>
<feature type="binding site" evidence="9">
    <location>
        <begin position="13"/>
        <end position="18"/>
    </location>
    <ligand>
        <name>ATP</name>
        <dbReference type="ChEBI" id="CHEBI:30616"/>
    </ligand>
</feature>
<dbReference type="RefSeq" id="WP_183252978.1">
    <property type="nucleotide sequence ID" value="NZ_JACHEP010000005.1"/>
</dbReference>
<dbReference type="HAMAP" id="MF_00336">
    <property type="entry name" value="BioD"/>
    <property type="match status" value="1"/>
</dbReference>
<evidence type="ECO:0000256" key="9">
    <source>
        <dbReference type="HAMAP-Rule" id="MF_00336"/>
    </source>
</evidence>
<gene>
    <name evidence="9" type="primary">bioD</name>
    <name evidence="10" type="ORF">HNQ34_001426</name>
</gene>
<comment type="caution">
    <text evidence="9">Lacks conserved residue(s) required for the propagation of feature annotation.</text>
</comment>
<dbReference type="GO" id="GO:0009102">
    <property type="term" value="P:biotin biosynthetic process"/>
    <property type="evidence" value="ECO:0007669"/>
    <property type="project" value="UniProtKB-UniRule"/>
</dbReference>
<feature type="binding site" evidence="9">
    <location>
        <begin position="110"/>
        <end position="113"/>
    </location>
    <ligand>
        <name>ATP</name>
        <dbReference type="ChEBI" id="CHEBI:30616"/>
    </ligand>
</feature>
<dbReference type="Proteomes" id="UP000520011">
    <property type="component" value="Unassembled WGS sequence"/>
</dbReference>
<keyword evidence="1 9" id="KW-0963">Cytoplasm</keyword>
<dbReference type="PANTHER" id="PTHR43210:SF2">
    <property type="entry name" value="ATP-DEPENDENT DETHIOBIOTIN SYNTHETASE BIOD 2"/>
    <property type="match status" value="1"/>
</dbReference>
<accession>A0A7W8IPP7</accession>
<keyword evidence="4 9" id="KW-0547">Nucleotide-binding</keyword>
<dbReference type="EMBL" id="JACHEP010000005">
    <property type="protein sequence ID" value="MBB5324333.1"/>
    <property type="molecule type" value="Genomic_DNA"/>
</dbReference>
<keyword evidence="5 9" id="KW-0093">Biotin biosynthesis</keyword>